<dbReference type="GO" id="GO:0004518">
    <property type="term" value="F:nuclease activity"/>
    <property type="evidence" value="ECO:0007669"/>
    <property type="project" value="UniProtKB-KW"/>
</dbReference>
<evidence type="ECO:0000256" key="5">
    <source>
        <dbReference type="ARBA" id="ARBA00022741"/>
    </source>
</evidence>
<evidence type="ECO:0000256" key="1">
    <source>
        <dbReference type="ARBA" id="ARBA00006847"/>
    </source>
</evidence>
<name>A0A327KX71_9BRAD</name>
<dbReference type="InterPro" id="IPR038257">
    <property type="entry name" value="CRISPR-assoc_Cas3_HD_sf"/>
</dbReference>
<evidence type="ECO:0000259" key="10">
    <source>
        <dbReference type="PROSITE" id="PS51643"/>
    </source>
</evidence>
<proteinExistence type="inferred from homology"/>
<dbReference type="GO" id="GO:0051607">
    <property type="term" value="P:defense response to virus"/>
    <property type="evidence" value="ECO:0007669"/>
    <property type="project" value="UniProtKB-KW"/>
</dbReference>
<sequence length="896" mass="96968">MAEGTRMDCSFTTFWGKASPQNESGPQYHPLAYHALDVAAAFEALLGTWESVARSLAAAFSASPDQHSDIIRTLSALVALHDVGKFAWAFQAKVPDLLPSVFQTTARPSPYRHDLGGALLSAEDEDLRAVLDALVEDPVDATAVLDPIFFHHGRIRDASYDLVNVFRPEGVAAARSFTTAIRELFGAAALPRLRPGAASTLSWRLAGLVALADWLGSNVRWFDYAPGNRSLEDYLAEIARPMARQAVAEAGLAAAKPSSIKGFLALTRSSFPATSAQIWAETVELVEGAGLYVLEDAMGSGKTEAALVLAHRLMQSGGGSGVFVALPTMATANALFDRMAELYRRLFCAESTPSLALAHSAAALHPGFRPALDLGSRDDRGYGRDAGDETASAQCTRWIAEDRRRAFFADLGVGTIDQALMAVLAATHAPIRQLGLSRRILIIDEAHAYDSYMQEELATLIEFQAALGGSTVVLSATLPTVIKSKLAAAFSAGRTGTKRANFPIWSSEYPLATTVGDKAHELPIVLRPDLARTIAVTRIDGPEAAVQRVVQHARAGAAVACIRNTVDDAIDTVSVLAEQGIAAQLFHARFALGDRLAIEREVVARFGRDSKAADRRGRVLVATQVVEQSLDLDFDAMVTDLAPIDLMIQRAGRLWRHNNRPRVLDGPVLEVVSPFPHDDPSPNWLSAMFPKAQWVYRDHALLWLSARDLFDRGMLKVPDDLRPMVEGVYGPDADARIPAGLIRQRNDALGKALAAAGHAGQNVLKFHDGYRRGSAHVWRDDLDVPTRLAEPVTTFRLARWDRNALRPWIADPDDRRAWRLSELSVRTTRAAGRAPGSPADAAAAAIEAAWRGRHDLAVVLPLVDPECGISLIDGRNRIVSARYHKEIGLSVAAAPV</sequence>
<organism evidence="11 12">
    <name type="scientific">Rhodoplanes roseus</name>
    <dbReference type="NCBI Taxonomy" id="29409"/>
    <lineage>
        <taxon>Bacteria</taxon>
        <taxon>Pseudomonadati</taxon>
        <taxon>Pseudomonadota</taxon>
        <taxon>Alphaproteobacteria</taxon>
        <taxon>Hyphomicrobiales</taxon>
        <taxon>Nitrobacteraceae</taxon>
        <taxon>Rhodoplanes</taxon>
    </lineage>
</organism>
<dbReference type="InterPro" id="IPR050547">
    <property type="entry name" value="DEAD_box_RNA_helicases"/>
</dbReference>
<dbReference type="InterPro" id="IPR054712">
    <property type="entry name" value="Cas3-like_dom"/>
</dbReference>
<protein>
    <recommendedName>
        <fullName evidence="10">HD Cas3-type domain-containing protein</fullName>
    </recommendedName>
</protein>
<dbReference type="PROSITE" id="PS51643">
    <property type="entry name" value="HD_CAS3"/>
    <property type="match status" value="1"/>
</dbReference>
<dbReference type="InterPro" id="IPR001650">
    <property type="entry name" value="Helicase_C-like"/>
</dbReference>
<keyword evidence="6" id="KW-0378">Hydrolase</keyword>
<dbReference type="OrthoDB" id="9810236at2"/>
<comment type="caution">
    <text evidence="11">The sequence shown here is derived from an EMBL/GenBank/DDBJ whole genome shotgun (WGS) entry which is preliminary data.</text>
</comment>
<dbReference type="InterPro" id="IPR006474">
    <property type="entry name" value="Helicase_Cas3_CRISPR-ass_core"/>
</dbReference>
<gene>
    <name evidence="11" type="ORF">CH341_17950</name>
</gene>
<evidence type="ECO:0000256" key="9">
    <source>
        <dbReference type="ARBA" id="ARBA00023118"/>
    </source>
</evidence>
<keyword evidence="3" id="KW-0540">Nuclease</keyword>
<dbReference type="NCBIfam" id="TIGR01596">
    <property type="entry name" value="cas3_HD"/>
    <property type="match status" value="1"/>
</dbReference>
<accession>A0A327KX71</accession>
<dbReference type="GO" id="GO:0005524">
    <property type="term" value="F:ATP binding"/>
    <property type="evidence" value="ECO:0007669"/>
    <property type="project" value="UniProtKB-KW"/>
</dbReference>
<dbReference type="PANTHER" id="PTHR47963:SF9">
    <property type="entry name" value="CRISPR-ASSOCIATED ENDONUCLEASE_HELICASE CAS3"/>
    <property type="match status" value="1"/>
</dbReference>
<keyword evidence="9" id="KW-0051">Antiviral defense</keyword>
<reference evidence="11 12" key="1">
    <citation type="submission" date="2017-07" db="EMBL/GenBank/DDBJ databases">
        <title>Draft Genome Sequences of Select Purple Nonsulfur Bacteria.</title>
        <authorList>
            <person name="Lasarre B."/>
            <person name="Mckinlay J.B."/>
        </authorList>
    </citation>
    <scope>NUCLEOTIDE SEQUENCE [LARGE SCALE GENOMIC DNA]</scope>
    <source>
        <strain evidence="11 12">DSM 5909</strain>
    </source>
</reference>
<dbReference type="AlphaFoldDB" id="A0A327KX71"/>
<dbReference type="GO" id="GO:0016787">
    <property type="term" value="F:hydrolase activity"/>
    <property type="evidence" value="ECO:0007669"/>
    <property type="project" value="UniProtKB-KW"/>
</dbReference>
<keyword evidence="8" id="KW-0067">ATP-binding</keyword>
<evidence type="ECO:0000256" key="7">
    <source>
        <dbReference type="ARBA" id="ARBA00022806"/>
    </source>
</evidence>
<evidence type="ECO:0000313" key="11">
    <source>
        <dbReference type="EMBL" id="RAI42737.1"/>
    </source>
</evidence>
<evidence type="ECO:0000256" key="2">
    <source>
        <dbReference type="ARBA" id="ARBA00009046"/>
    </source>
</evidence>
<dbReference type="Gene3D" id="1.10.3210.30">
    <property type="match status" value="1"/>
</dbReference>
<dbReference type="GO" id="GO:0003724">
    <property type="term" value="F:RNA helicase activity"/>
    <property type="evidence" value="ECO:0007669"/>
    <property type="project" value="TreeGrafter"/>
</dbReference>
<keyword evidence="4" id="KW-0479">Metal-binding</keyword>
<evidence type="ECO:0000313" key="12">
    <source>
        <dbReference type="Proteomes" id="UP000249130"/>
    </source>
</evidence>
<dbReference type="GO" id="GO:0003723">
    <property type="term" value="F:RNA binding"/>
    <property type="evidence" value="ECO:0007669"/>
    <property type="project" value="TreeGrafter"/>
</dbReference>
<dbReference type="Pfam" id="PF18019">
    <property type="entry name" value="Cas3_HD"/>
    <property type="match status" value="1"/>
</dbReference>
<dbReference type="PANTHER" id="PTHR47963">
    <property type="entry name" value="DEAD-BOX ATP-DEPENDENT RNA HELICASE 47, MITOCHONDRIAL"/>
    <property type="match status" value="1"/>
</dbReference>
<keyword evidence="12" id="KW-1185">Reference proteome</keyword>
<dbReference type="EMBL" id="NPEX01000130">
    <property type="protein sequence ID" value="RAI42737.1"/>
    <property type="molecule type" value="Genomic_DNA"/>
</dbReference>
<keyword evidence="7" id="KW-0347">Helicase</keyword>
<comment type="similarity">
    <text evidence="2">In the central section; belongs to the CRISPR-associated helicase Cas3 family.</text>
</comment>
<dbReference type="GO" id="GO:0046872">
    <property type="term" value="F:metal ion binding"/>
    <property type="evidence" value="ECO:0007669"/>
    <property type="project" value="UniProtKB-KW"/>
</dbReference>
<evidence type="ECO:0000256" key="3">
    <source>
        <dbReference type="ARBA" id="ARBA00022722"/>
    </source>
</evidence>
<dbReference type="Proteomes" id="UP000249130">
    <property type="component" value="Unassembled WGS sequence"/>
</dbReference>
<dbReference type="InterPro" id="IPR027417">
    <property type="entry name" value="P-loop_NTPase"/>
</dbReference>
<dbReference type="Gene3D" id="3.40.50.300">
    <property type="entry name" value="P-loop containing nucleotide triphosphate hydrolases"/>
    <property type="match status" value="2"/>
</dbReference>
<evidence type="ECO:0000256" key="8">
    <source>
        <dbReference type="ARBA" id="ARBA00022840"/>
    </source>
</evidence>
<feature type="domain" description="HD Cas3-type" evidence="10">
    <location>
        <begin position="24"/>
        <end position="215"/>
    </location>
</feature>
<dbReference type="SMART" id="SM00490">
    <property type="entry name" value="HELICc"/>
    <property type="match status" value="1"/>
</dbReference>
<comment type="similarity">
    <text evidence="1">In the N-terminal section; belongs to the CRISPR-associated nuclease Cas3-HD family.</text>
</comment>
<keyword evidence="5" id="KW-0547">Nucleotide-binding</keyword>
<dbReference type="InterPro" id="IPR014001">
    <property type="entry name" value="Helicase_ATP-bd"/>
</dbReference>
<evidence type="ECO:0000256" key="6">
    <source>
        <dbReference type="ARBA" id="ARBA00022801"/>
    </source>
</evidence>
<evidence type="ECO:0000256" key="4">
    <source>
        <dbReference type="ARBA" id="ARBA00022723"/>
    </source>
</evidence>
<dbReference type="InterPro" id="IPR006483">
    <property type="entry name" value="CRISPR-assoc_Cas3_HD"/>
</dbReference>
<dbReference type="CDD" id="cd09641">
    <property type="entry name" value="Cas3''_I"/>
    <property type="match status" value="1"/>
</dbReference>
<dbReference type="NCBIfam" id="TIGR01587">
    <property type="entry name" value="cas3_core"/>
    <property type="match status" value="1"/>
</dbReference>
<dbReference type="Pfam" id="PF22590">
    <property type="entry name" value="Cas3-like_C_2"/>
    <property type="match status" value="1"/>
</dbReference>
<dbReference type="SMART" id="SM00487">
    <property type="entry name" value="DEXDc"/>
    <property type="match status" value="1"/>
</dbReference>
<dbReference type="SUPFAM" id="SSF52540">
    <property type="entry name" value="P-loop containing nucleoside triphosphate hydrolases"/>
    <property type="match status" value="1"/>
</dbReference>